<evidence type="ECO:0000256" key="6">
    <source>
        <dbReference type="ARBA" id="ARBA00022833"/>
    </source>
</evidence>
<dbReference type="SUPFAM" id="SSF51419">
    <property type="entry name" value="PLP-binding barrel"/>
    <property type="match status" value="1"/>
</dbReference>
<evidence type="ECO:0000256" key="12">
    <source>
        <dbReference type="ARBA" id="ARBA00069616"/>
    </source>
</evidence>
<evidence type="ECO:0000256" key="11">
    <source>
        <dbReference type="ARBA" id="ARBA00066349"/>
    </source>
</evidence>
<feature type="domain" description="Alanine racemase N-terminal" evidence="14">
    <location>
        <begin position="2"/>
        <end position="203"/>
    </location>
</feature>
<comment type="caution">
    <text evidence="15">The sequence shown here is derived from an EMBL/GenBank/DDBJ whole genome shotgun (WGS) entry which is preliminary data.</text>
</comment>
<keyword evidence="5" id="KW-0479">Metal-binding</keyword>
<accession>A0A427YDQ4</accession>
<dbReference type="EMBL" id="RSCD01000015">
    <property type="protein sequence ID" value="RSH89097.1"/>
    <property type="molecule type" value="Genomic_DNA"/>
</dbReference>
<evidence type="ECO:0000256" key="1">
    <source>
        <dbReference type="ARBA" id="ARBA00001933"/>
    </source>
</evidence>
<evidence type="ECO:0000256" key="5">
    <source>
        <dbReference type="ARBA" id="ARBA00022723"/>
    </source>
</evidence>
<evidence type="ECO:0000256" key="10">
    <source>
        <dbReference type="ARBA" id="ARBA00055764"/>
    </source>
</evidence>
<comment type="cofactor">
    <cofactor evidence="2">
        <name>Zn(2+)</name>
        <dbReference type="ChEBI" id="CHEBI:29105"/>
    </cofactor>
</comment>
<evidence type="ECO:0000256" key="2">
    <source>
        <dbReference type="ARBA" id="ARBA00001947"/>
    </source>
</evidence>
<evidence type="ECO:0000256" key="7">
    <source>
        <dbReference type="ARBA" id="ARBA00022898"/>
    </source>
</evidence>
<protein>
    <recommendedName>
        <fullName evidence="12">D-serine dehydratase</fullName>
        <ecNumber evidence="11">4.3.1.18</ecNumber>
    </recommendedName>
    <alternativeName>
        <fullName evidence="13">D-serine deaminase</fullName>
    </alternativeName>
</protein>
<comment type="catalytic activity">
    <reaction evidence="9">
        <text>D-serine = pyruvate + NH4(+)</text>
        <dbReference type="Rhea" id="RHEA:13977"/>
        <dbReference type="ChEBI" id="CHEBI:15361"/>
        <dbReference type="ChEBI" id="CHEBI:28938"/>
        <dbReference type="ChEBI" id="CHEBI:35247"/>
        <dbReference type="EC" id="4.3.1.18"/>
    </reaction>
    <physiologicalReaction direction="left-to-right" evidence="9">
        <dbReference type="Rhea" id="RHEA:13978"/>
    </physiologicalReaction>
</comment>
<dbReference type="FunFam" id="3.20.20.10:FF:000016">
    <property type="entry name" value="D-serine dehydratase"/>
    <property type="match status" value="1"/>
</dbReference>
<dbReference type="OrthoDB" id="20198at2759"/>
<keyword evidence="6" id="KW-0862">Zinc</keyword>
<dbReference type="GO" id="GO:0036088">
    <property type="term" value="P:D-serine catabolic process"/>
    <property type="evidence" value="ECO:0007669"/>
    <property type="project" value="TreeGrafter"/>
</dbReference>
<comment type="cofactor">
    <cofactor evidence="1">
        <name>pyridoxal 5'-phosphate</name>
        <dbReference type="ChEBI" id="CHEBI:597326"/>
    </cofactor>
</comment>
<comment type="similarity">
    <text evidence="3">Belongs to the DSD1 family.</text>
</comment>
<keyword evidence="8" id="KW-0456">Lyase</keyword>
<dbReference type="GO" id="GO:0009636">
    <property type="term" value="P:response to toxic substance"/>
    <property type="evidence" value="ECO:0007669"/>
    <property type="project" value="UniProtKB-KW"/>
</dbReference>
<evidence type="ECO:0000256" key="8">
    <source>
        <dbReference type="ARBA" id="ARBA00023239"/>
    </source>
</evidence>
<evidence type="ECO:0000256" key="9">
    <source>
        <dbReference type="ARBA" id="ARBA00051198"/>
    </source>
</evidence>
<dbReference type="GO" id="GO:0008721">
    <property type="term" value="F:D-serine ammonia-lyase activity"/>
    <property type="evidence" value="ECO:0007669"/>
    <property type="project" value="UniProtKB-EC"/>
</dbReference>
<sequence>MKFRAHVKTHKTAEGTRMQVQAAGGVRALIASTMPEVWQIILSGLVAEGLVDDILYSMPLAASRLEDINDAQSKCGDKAVIRLMVDHPEQIAALEAFSRRSGRKQRWSVFMKVDGGGRRAGVPPQSEQMRDNIKAALASDHVEIYGFYSHFGQSYASKSLSKASEYLSGEVECVNSAARVARDLGATNPFVLSVGATPTAHAATQGAGIDEGLEGALELALLPRLAGHFLSSAWIVLINPPGPSPGSTPSPPTLAQSHAPGRVAIRALAGALAGALDFARLHPACLPLVHASL</sequence>
<dbReference type="InterPro" id="IPR051466">
    <property type="entry name" value="D-amino_acid_metab_enzyme"/>
</dbReference>
<keyword evidence="4" id="KW-0216">Detoxification</keyword>
<proteinExistence type="inferred from homology"/>
<evidence type="ECO:0000313" key="15">
    <source>
        <dbReference type="EMBL" id="RSH89097.1"/>
    </source>
</evidence>
<dbReference type="InterPro" id="IPR001608">
    <property type="entry name" value="Ala_racemase_N"/>
</dbReference>
<gene>
    <name evidence="15" type="ORF">EHS25_002763</name>
</gene>
<reference evidence="15 16" key="1">
    <citation type="submission" date="2018-11" db="EMBL/GenBank/DDBJ databases">
        <title>Genome sequence of Saitozyma podzolica DSM 27192.</title>
        <authorList>
            <person name="Aliyu H."/>
            <person name="Gorte O."/>
            <person name="Ochsenreither K."/>
        </authorList>
    </citation>
    <scope>NUCLEOTIDE SEQUENCE [LARGE SCALE GENOMIC DNA]</scope>
    <source>
        <strain evidence="15 16">DSM 27192</strain>
    </source>
</reference>
<evidence type="ECO:0000256" key="3">
    <source>
        <dbReference type="ARBA" id="ARBA00005323"/>
    </source>
</evidence>
<evidence type="ECO:0000259" key="14">
    <source>
        <dbReference type="Pfam" id="PF01168"/>
    </source>
</evidence>
<dbReference type="Proteomes" id="UP000279259">
    <property type="component" value="Unassembled WGS sequence"/>
</dbReference>
<evidence type="ECO:0000256" key="13">
    <source>
        <dbReference type="ARBA" id="ARBA00075219"/>
    </source>
</evidence>
<dbReference type="PANTHER" id="PTHR28004:SF2">
    <property type="entry name" value="D-SERINE DEHYDRATASE"/>
    <property type="match status" value="1"/>
</dbReference>
<keyword evidence="7" id="KW-0663">Pyridoxal phosphate</keyword>
<comment type="function">
    <text evidence="10">Catalyzes the conversion of D-serine to pyruvate and ammonia. May play a role in D-serine detoxification.</text>
</comment>
<dbReference type="STRING" id="1890683.A0A427YDQ4"/>
<dbReference type="PANTHER" id="PTHR28004">
    <property type="entry name" value="ZGC:162816-RELATED"/>
    <property type="match status" value="1"/>
</dbReference>
<dbReference type="GO" id="GO:0046872">
    <property type="term" value="F:metal ion binding"/>
    <property type="evidence" value="ECO:0007669"/>
    <property type="project" value="UniProtKB-KW"/>
</dbReference>
<evidence type="ECO:0000256" key="4">
    <source>
        <dbReference type="ARBA" id="ARBA00022575"/>
    </source>
</evidence>
<dbReference type="Pfam" id="PF01168">
    <property type="entry name" value="Ala_racemase_N"/>
    <property type="match status" value="1"/>
</dbReference>
<dbReference type="Gene3D" id="3.20.20.10">
    <property type="entry name" value="Alanine racemase"/>
    <property type="match status" value="1"/>
</dbReference>
<evidence type="ECO:0000313" key="16">
    <source>
        <dbReference type="Proteomes" id="UP000279259"/>
    </source>
</evidence>
<keyword evidence="16" id="KW-1185">Reference proteome</keyword>
<organism evidence="15 16">
    <name type="scientific">Saitozyma podzolica</name>
    <dbReference type="NCBI Taxonomy" id="1890683"/>
    <lineage>
        <taxon>Eukaryota</taxon>
        <taxon>Fungi</taxon>
        <taxon>Dikarya</taxon>
        <taxon>Basidiomycota</taxon>
        <taxon>Agaricomycotina</taxon>
        <taxon>Tremellomycetes</taxon>
        <taxon>Tremellales</taxon>
        <taxon>Trimorphomycetaceae</taxon>
        <taxon>Saitozyma</taxon>
    </lineage>
</organism>
<dbReference type="EC" id="4.3.1.18" evidence="11"/>
<dbReference type="AlphaFoldDB" id="A0A427YDQ4"/>
<dbReference type="InterPro" id="IPR029066">
    <property type="entry name" value="PLP-binding_barrel"/>
</dbReference>
<name>A0A427YDQ4_9TREE</name>